<evidence type="ECO:0000313" key="8">
    <source>
        <dbReference type="EMBL" id="KIW20475.1"/>
    </source>
</evidence>
<feature type="transmembrane region" description="Helical" evidence="6">
    <location>
        <begin position="455"/>
        <end position="473"/>
    </location>
</feature>
<dbReference type="AlphaFoldDB" id="A0A0D2BPM3"/>
<keyword evidence="3 6" id="KW-1133">Transmembrane helix</keyword>
<proteinExistence type="predicted"/>
<dbReference type="Pfam" id="PF07690">
    <property type="entry name" value="MFS_1"/>
    <property type="match status" value="1"/>
</dbReference>
<dbReference type="EMBL" id="KN847492">
    <property type="protein sequence ID" value="KIW20475.1"/>
    <property type="molecule type" value="Genomic_DNA"/>
</dbReference>
<dbReference type="HOGENOM" id="CLU_008455_13_8_1"/>
<keyword evidence="9" id="KW-1185">Reference proteome</keyword>
<evidence type="ECO:0000256" key="4">
    <source>
        <dbReference type="ARBA" id="ARBA00023136"/>
    </source>
</evidence>
<evidence type="ECO:0000256" key="3">
    <source>
        <dbReference type="ARBA" id="ARBA00022989"/>
    </source>
</evidence>
<feature type="transmembrane region" description="Helical" evidence="6">
    <location>
        <begin position="75"/>
        <end position="95"/>
    </location>
</feature>
<feature type="region of interest" description="Disordered" evidence="5">
    <location>
        <begin position="1"/>
        <end position="22"/>
    </location>
</feature>
<feature type="transmembrane region" description="Helical" evidence="6">
    <location>
        <begin position="142"/>
        <end position="163"/>
    </location>
</feature>
<evidence type="ECO:0000313" key="9">
    <source>
        <dbReference type="Proteomes" id="UP000053328"/>
    </source>
</evidence>
<dbReference type="PANTHER" id="PTHR23502">
    <property type="entry name" value="MAJOR FACILITATOR SUPERFAMILY"/>
    <property type="match status" value="1"/>
</dbReference>
<feature type="domain" description="Major facilitator superfamily (MFS) profile" evidence="7">
    <location>
        <begin position="74"/>
        <end position="507"/>
    </location>
</feature>
<dbReference type="OrthoDB" id="2533084at2759"/>
<dbReference type="InterPro" id="IPR011701">
    <property type="entry name" value="MFS"/>
</dbReference>
<evidence type="ECO:0000256" key="5">
    <source>
        <dbReference type="SAM" id="MobiDB-lite"/>
    </source>
</evidence>
<dbReference type="PANTHER" id="PTHR23502:SF22">
    <property type="entry name" value="MAJOR FACILITATOR SUPERFAMILY (MFS) PROFILE DOMAIN-CONTAINING PROTEIN"/>
    <property type="match status" value="1"/>
</dbReference>
<dbReference type="GO" id="GO:0022857">
    <property type="term" value="F:transmembrane transporter activity"/>
    <property type="evidence" value="ECO:0007669"/>
    <property type="project" value="InterPro"/>
</dbReference>
<feature type="transmembrane region" description="Helical" evidence="6">
    <location>
        <begin position="390"/>
        <end position="411"/>
    </location>
</feature>
<accession>A0A0D2BPM3</accession>
<feature type="transmembrane region" description="Helical" evidence="6">
    <location>
        <begin position="231"/>
        <end position="251"/>
    </location>
</feature>
<dbReference type="Gene3D" id="1.20.1250.20">
    <property type="entry name" value="MFS general substrate transporter like domains"/>
    <property type="match status" value="1"/>
</dbReference>
<dbReference type="InterPro" id="IPR020846">
    <property type="entry name" value="MFS_dom"/>
</dbReference>
<dbReference type="SUPFAM" id="SSF103473">
    <property type="entry name" value="MFS general substrate transporter"/>
    <property type="match status" value="1"/>
</dbReference>
<organism evidence="8 9">
    <name type="scientific">Exophiala spinifera</name>
    <dbReference type="NCBI Taxonomy" id="91928"/>
    <lineage>
        <taxon>Eukaryota</taxon>
        <taxon>Fungi</taxon>
        <taxon>Dikarya</taxon>
        <taxon>Ascomycota</taxon>
        <taxon>Pezizomycotina</taxon>
        <taxon>Eurotiomycetes</taxon>
        <taxon>Chaetothyriomycetidae</taxon>
        <taxon>Chaetothyriales</taxon>
        <taxon>Herpotrichiellaceae</taxon>
        <taxon>Exophiala</taxon>
    </lineage>
</organism>
<feature type="transmembrane region" description="Helical" evidence="6">
    <location>
        <begin position="297"/>
        <end position="321"/>
    </location>
</feature>
<dbReference type="GeneID" id="27328133"/>
<dbReference type="STRING" id="91928.A0A0D2BPM3"/>
<evidence type="ECO:0000256" key="6">
    <source>
        <dbReference type="SAM" id="Phobius"/>
    </source>
</evidence>
<protein>
    <recommendedName>
        <fullName evidence="7">Major facilitator superfamily (MFS) profile domain-containing protein</fullName>
    </recommendedName>
</protein>
<gene>
    <name evidence="8" type="ORF">PV08_01050</name>
</gene>
<feature type="transmembrane region" description="Helical" evidence="6">
    <location>
        <begin position="175"/>
        <end position="194"/>
    </location>
</feature>
<dbReference type="InterPro" id="IPR036259">
    <property type="entry name" value="MFS_trans_sf"/>
</dbReference>
<evidence type="ECO:0000256" key="2">
    <source>
        <dbReference type="ARBA" id="ARBA00022692"/>
    </source>
</evidence>
<feature type="transmembrane region" description="Helical" evidence="6">
    <location>
        <begin position="349"/>
        <end position="369"/>
    </location>
</feature>
<sequence length="518" mass="57022">MGPSTSEKQSNTHLESIEQDGAATIVQIEANPGGEAAMDVDKNVKVASDGHTVLVPQPSEDPHDPLNWPSWRKHAILLSTGFFAFSMDFPVGAGISCVFLQSSEFGMTPVAINRANNYSVLLVGFGGFLLMPLVTSWGRVPLSFWSIVAGTFFTLGCALAQTWETYLAMKCLQAFALSTGLIAGLAFITDMFCLHERARKIGIWTAMWMLAPYLAPMLANFIVTRTGNWRNVFWLIFAMNALCILLVLAFFDETWYQRDVPMEEQPTRGPRLFRVVGIWQLTHKKYFPNLWAGYRRLLAVFLCPVVLLVSVSTGITVMWVIGINQSSALLLSTPRTQGGYGFSKDALSYMYFAPIIGILVGGVVGRFVIDLASNRYVRRHNGVYAPEARIPPVYFATFFMVPGLVLLGQALAHRLSWVAIAAGWILYVVGGIMSTVATTAYLVDSYATASAEISIILNFARLIGGFTISYCQVDWGTKVGYNNSFGTQAGIVVFSTLIMAGLHIYGRKLRSVDGLINW</sequence>
<dbReference type="PROSITE" id="PS50850">
    <property type="entry name" value="MFS"/>
    <property type="match status" value="1"/>
</dbReference>
<feature type="transmembrane region" description="Helical" evidence="6">
    <location>
        <begin position="417"/>
        <end position="443"/>
    </location>
</feature>
<reference evidence="8 9" key="1">
    <citation type="submission" date="2015-01" db="EMBL/GenBank/DDBJ databases">
        <title>The Genome Sequence of Exophiala spinifera CBS89968.</title>
        <authorList>
            <consortium name="The Broad Institute Genomics Platform"/>
            <person name="Cuomo C."/>
            <person name="de Hoog S."/>
            <person name="Gorbushina A."/>
            <person name="Stielow B."/>
            <person name="Teixiera M."/>
            <person name="Abouelleil A."/>
            <person name="Chapman S.B."/>
            <person name="Priest M."/>
            <person name="Young S.K."/>
            <person name="Wortman J."/>
            <person name="Nusbaum C."/>
            <person name="Birren B."/>
        </authorList>
    </citation>
    <scope>NUCLEOTIDE SEQUENCE [LARGE SCALE GENOMIC DNA]</scope>
    <source>
        <strain evidence="8 9">CBS 89968</strain>
    </source>
</reference>
<evidence type="ECO:0000256" key="1">
    <source>
        <dbReference type="ARBA" id="ARBA00004141"/>
    </source>
</evidence>
<feature type="compositionally biased region" description="Polar residues" evidence="5">
    <location>
        <begin position="1"/>
        <end position="14"/>
    </location>
</feature>
<feature type="transmembrane region" description="Helical" evidence="6">
    <location>
        <begin position="115"/>
        <end position="135"/>
    </location>
</feature>
<keyword evidence="4 6" id="KW-0472">Membrane</keyword>
<dbReference type="Proteomes" id="UP000053328">
    <property type="component" value="Unassembled WGS sequence"/>
</dbReference>
<dbReference type="VEuPathDB" id="FungiDB:PV08_01050"/>
<dbReference type="GO" id="GO:0005886">
    <property type="term" value="C:plasma membrane"/>
    <property type="evidence" value="ECO:0007669"/>
    <property type="project" value="TreeGrafter"/>
</dbReference>
<keyword evidence="2 6" id="KW-0812">Transmembrane</keyword>
<evidence type="ECO:0000259" key="7">
    <source>
        <dbReference type="PROSITE" id="PS50850"/>
    </source>
</evidence>
<comment type="subcellular location">
    <subcellularLocation>
        <location evidence="1">Membrane</location>
        <topology evidence="1">Multi-pass membrane protein</topology>
    </subcellularLocation>
</comment>
<name>A0A0D2BPM3_9EURO</name>
<dbReference type="RefSeq" id="XP_016240691.1">
    <property type="nucleotide sequence ID" value="XM_016375415.1"/>
</dbReference>
<feature type="transmembrane region" description="Helical" evidence="6">
    <location>
        <begin position="485"/>
        <end position="505"/>
    </location>
</feature>
<feature type="transmembrane region" description="Helical" evidence="6">
    <location>
        <begin position="201"/>
        <end position="219"/>
    </location>
</feature>